<keyword evidence="4" id="KW-0336">GPI-anchor</keyword>
<keyword evidence="6" id="KW-0472">Membrane</keyword>
<evidence type="ECO:0000256" key="8">
    <source>
        <dbReference type="ARBA" id="ARBA00023288"/>
    </source>
</evidence>
<feature type="domain" description="Trypanosome variant surface glycoprotein B-type N-terminal" evidence="12">
    <location>
        <begin position="21"/>
        <end position="379"/>
    </location>
</feature>
<proteinExistence type="predicted"/>
<evidence type="ECO:0000256" key="7">
    <source>
        <dbReference type="ARBA" id="ARBA00023180"/>
    </source>
</evidence>
<keyword evidence="8" id="KW-0449">Lipoprotein</keyword>
<dbReference type="EMBL" id="KX699415">
    <property type="protein sequence ID" value="APD73371.1"/>
    <property type="molecule type" value="Genomic_DNA"/>
</dbReference>
<evidence type="ECO:0000256" key="1">
    <source>
        <dbReference type="ARBA" id="ARBA00002523"/>
    </source>
</evidence>
<evidence type="ECO:0000313" key="13">
    <source>
        <dbReference type="EMBL" id="APD73371.1"/>
    </source>
</evidence>
<dbReference type="VEuPathDB" id="TriTrypDB:Tb11.v5.0136"/>
<dbReference type="GO" id="GO:0098552">
    <property type="term" value="C:side of membrane"/>
    <property type="evidence" value="ECO:0007669"/>
    <property type="project" value="UniProtKB-KW"/>
</dbReference>
<keyword evidence="5 10" id="KW-0732">Signal</keyword>
<dbReference type="Pfam" id="PF13206">
    <property type="entry name" value="VSG_B"/>
    <property type="match status" value="1"/>
</dbReference>
<dbReference type="InterPro" id="IPR019609">
    <property type="entry name" value="Variant_surf_glycoprt_trypan_C"/>
</dbReference>
<evidence type="ECO:0000256" key="4">
    <source>
        <dbReference type="ARBA" id="ARBA00022622"/>
    </source>
</evidence>
<protein>
    <submittedName>
        <fullName evidence="13">Variant surface glycoprotein 1125.1108</fullName>
    </submittedName>
</protein>
<feature type="chain" id="PRO_5012158871" evidence="10">
    <location>
        <begin position="31"/>
        <end position="480"/>
    </location>
</feature>
<feature type="domain" description="Trypanosome variant surface glycoprotein C-terminal" evidence="11">
    <location>
        <begin position="420"/>
        <end position="478"/>
    </location>
</feature>
<evidence type="ECO:0000256" key="5">
    <source>
        <dbReference type="ARBA" id="ARBA00022729"/>
    </source>
</evidence>
<keyword evidence="3" id="KW-1003">Cell membrane</keyword>
<evidence type="ECO:0000256" key="6">
    <source>
        <dbReference type="ARBA" id="ARBA00023136"/>
    </source>
</evidence>
<dbReference type="VEuPathDB" id="TriTrypDB:Tb427_000279200"/>
<feature type="compositionally biased region" description="Polar residues" evidence="9">
    <location>
        <begin position="453"/>
        <end position="463"/>
    </location>
</feature>
<evidence type="ECO:0000259" key="11">
    <source>
        <dbReference type="Pfam" id="PF10659"/>
    </source>
</evidence>
<dbReference type="AlphaFoldDB" id="A0A1J0R6H4"/>
<evidence type="ECO:0000256" key="3">
    <source>
        <dbReference type="ARBA" id="ARBA00022475"/>
    </source>
</evidence>
<comment type="function">
    <text evidence="1">VSG forms a coat on the surface of the parasite. The trypanosome evades the immune response of the host by expressing a series of antigenically distinct VSGs from an estimated 1000 VSG genes.</text>
</comment>
<organism evidence="13">
    <name type="scientific">Trypanosoma brucei</name>
    <dbReference type="NCBI Taxonomy" id="5691"/>
    <lineage>
        <taxon>Eukaryota</taxon>
        <taxon>Discoba</taxon>
        <taxon>Euglenozoa</taxon>
        <taxon>Kinetoplastea</taxon>
        <taxon>Metakinetoplastina</taxon>
        <taxon>Trypanosomatida</taxon>
        <taxon>Trypanosomatidae</taxon>
        <taxon>Trypanosoma</taxon>
    </lineage>
</organism>
<evidence type="ECO:0000259" key="12">
    <source>
        <dbReference type="Pfam" id="PF13206"/>
    </source>
</evidence>
<sequence>MQPSATFRGVHINYSFVAVLIAFTISSAHAGNVHEGQNSAVFAALCDLARFLNKPPAFPKKESIKTKEYAELIRRNMSLSDSAWKKLFAKDDNPQEWRETATEKGASKSDWDEMWQDWLAAIKELETTPGKAKEEVNFYSKLPTTKLQTAKAQVALLAATAREIAKEETPEWPADPILDSPDPAGRLKELFLGSSDKTLATVDAADLFGTGQTGGSSRDTACTVGAGKNKPNRLLTAMACVCEVETDGQVNDICYKNQPGTSAWTSGGNPNIASVQAIAKKCTTDDATADEEKDPITLTQNILKLITTDTTNSYLGAFETDCSGSQANGRCIKWPNLKPHAVVKDANTPWLSSVAALGRALRGRIKHNDNIKAKQVALKRLADQSAALENKINVAGTEQQGATTKTKQQPNQSTPTGSACLEHRDNKTCTDNNCKWEGKSDTDGKYVVDETKAATQTNSGTGEKTNEGTAKRVCKAPKST</sequence>
<comment type="subcellular location">
    <subcellularLocation>
        <location evidence="2">Cell membrane</location>
        <topology evidence="2">Lipid-anchor</topology>
        <topology evidence="2">GPI-anchor</topology>
    </subcellularLocation>
</comment>
<dbReference type="VEuPathDB" id="TriTrypDB:Tb1125.5.5240"/>
<accession>A0A1J0R6H4</accession>
<evidence type="ECO:0000256" key="10">
    <source>
        <dbReference type="SAM" id="SignalP"/>
    </source>
</evidence>
<dbReference type="InterPro" id="IPR025932">
    <property type="entry name" value="Trypano_VSG_B_N_dom"/>
</dbReference>
<name>A0A1J0R6H4_9TRYP</name>
<keyword evidence="7" id="KW-0325">Glycoprotein</keyword>
<feature type="compositionally biased region" description="Polar residues" evidence="9">
    <location>
        <begin position="397"/>
        <end position="417"/>
    </location>
</feature>
<evidence type="ECO:0000256" key="2">
    <source>
        <dbReference type="ARBA" id="ARBA00004609"/>
    </source>
</evidence>
<feature type="signal peptide" evidence="10">
    <location>
        <begin position="1"/>
        <end position="30"/>
    </location>
</feature>
<dbReference type="Pfam" id="PF10659">
    <property type="entry name" value="Trypan_glycop_C"/>
    <property type="match status" value="1"/>
</dbReference>
<feature type="region of interest" description="Disordered" evidence="9">
    <location>
        <begin position="397"/>
        <end position="424"/>
    </location>
</feature>
<reference evidence="13" key="1">
    <citation type="submission" date="2016-08" db="EMBL/GenBank/DDBJ databases">
        <title>VSG repertoire of Trypanosoma brucei EATRO 1125.</title>
        <authorList>
            <person name="Cross G.A."/>
        </authorList>
    </citation>
    <scope>NUCLEOTIDE SEQUENCE</scope>
    <source>
        <strain evidence="13">EATRO 1125</strain>
    </source>
</reference>
<dbReference type="GO" id="GO:0005886">
    <property type="term" value="C:plasma membrane"/>
    <property type="evidence" value="ECO:0007669"/>
    <property type="project" value="UniProtKB-SubCell"/>
</dbReference>
<feature type="region of interest" description="Disordered" evidence="9">
    <location>
        <begin position="453"/>
        <end position="480"/>
    </location>
</feature>
<evidence type="ECO:0000256" key="9">
    <source>
        <dbReference type="SAM" id="MobiDB-lite"/>
    </source>
</evidence>